<dbReference type="InterPro" id="IPR016624">
    <property type="entry name" value="UCP014753"/>
</dbReference>
<dbReference type="EMBL" id="JAYGIM010000010">
    <property type="protein sequence ID" value="MEA5427801.1"/>
    <property type="molecule type" value="Genomic_DNA"/>
</dbReference>
<dbReference type="RefSeq" id="WP_323259541.1">
    <property type="nucleotide sequence ID" value="NZ_JAYGIM010000010.1"/>
</dbReference>
<dbReference type="PANTHER" id="PTHR35339:SF3">
    <property type="entry name" value="DUF2264 DOMAIN-CONTAINING PROTEIN"/>
    <property type="match status" value="1"/>
</dbReference>
<organism evidence="2 3">
    <name type="scientific">Arcicella lustrica</name>
    <dbReference type="NCBI Taxonomy" id="2984196"/>
    <lineage>
        <taxon>Bacteria</taxon>
        <taxon>Pseudomonadati</taxon>
        <taxon>Bacteroidota</taxon>
        <taxon>Cytophagia</taxon>
        <taxon>Cytophagales</taxon>
        <taxon>Flectobacillaceae</taxon>
        <taxon>Arcicella</taxon>
    </lineage>
</organism>
<evidence type="ECO:0000259" key="1">
    <source>
        <dbReference type="Pfam" id="PF10022"/>
    </source>
</evidence>
<dbReference type="Proteomes" id="UP001302222">
    <property type="component" value="Unassembled WGS sequence"/>
</dbReference>
<sequence length="404" mass="45954">MFKKILLVWAFVLPFGVEAQQKISDDRAFWLQHLDKLAKPILRSLANDSLKIVMPKTMSKFIDNPNTRKEVAYLEAFGRLMCGISPWLNLEGGSAKEVALRNQYRNYALKAVANAVNPNAKDYMSFEKGGQPLVDASFLALAFVRCPWLWEHLDTQTKDQVVKAFLATRNIRAGFSNWILFSGMIETFFCKYGYPWDSMRIEYCFRQFEQWYVGDGVYSDGPPYHWDYYNSYVIHPYLANMVKELSPKTGAFNWTAEKIRVRNERFAVIQERLVNSDGSFPVTGRSIVYRGAAFHHLADIAWRKALPKELSPAQVRSALTAIIKKTTESPSTFTSDGWLTIGLYGSQPDLADVYITTGSLYLCANILLPLGLPETDEFWSSPATKWTSQKVWSGEAVLADHAIE</sequence>
<accession>A0ABU5SKH4</accession>
<feature type="domain" description="DUF2264" evidence="1">
    <location>
        <begin position="26"/>
        <end position="386"/>
    </location>
</feature>
<evidence type="ECO:0000313" key="2">
    <source>
        <dbReference type="EMBL" id="MEA5427801.1"/>
    </source>
</evidence>
<name>A0ABU5SKH4_9BACT</name>
<comment type="caution">
    <text evidence="2">The sequence shown here is derived from an EMBL/GenBank/DDBJ whole genome shotgun (WGS) entry which is preliminary data.</text>
</comment>
<dbReference type="Pfam" id="PF10022">
    <property type="entry name" value="DUF2264"/>
    <property type="match status" value="1"/>
</dbReference>
<dbReference type="PIRSF" id="PIRSF014753">
    <property type="entry name" value="UCP014753"/>
    <property type="match status" value="1"/>
</dbReference>
<keyword evidence="3" id="KW-1185">Reference proteome</keyword>
<protein>
    <submittedName>
        <fullName evidence="2">DUF2264 domain-containing protein</fullName>
    </submittedName>
</protein>
<proteinExistence type="predicted"/>
<dbReference type="PANTHER" id="PTHR35339">
    <property type="entry name" value="LINALOOL DEHYDRATASE_ISOMERASE DOMAIN-CONTAINING PROTEIN"/>
    <property type="match status" value="1"/>
</dbReference>
<gene>
    <name evidence="2" type="ORF">VB798_14515</name>
</gene>
<reference evidence="2 3" key="1">
    <citation type="submission" date="2023-12" db="EMBL/GenBank/DDBJ databases">
        <title>Novel species of the genus Arcicella isolated from rivers.</title>
        <authorList>
            <person name="Lu H."/>
        </authorList>
    </citation>
    <scope>NUCLEOTIDE SEQUENCE [LARGE SCALE GENOMIC DNA]</scope>
    <source>
        <strain evidence="2 3">DC25W</strain>
    </source>
</reference>
<evidence type="ECO:0000313" key="3">
    <source>
        <dbReference type="Proteomes" id="UP001302222"/>
    </source>
</evidence>
<dbReference type="InterPro" id="IPR049349">
    <property type="entry name" value="DUF2264_N"/>
</dbReference>